<evidence type="ECO:0000313" key="5">
    <source>
        <dbReference type="Proteomes" id="UP000323426"/>
    </source>
</evidence>
<feature type="DNA-binding region" description="H-T-H motif" evidence="2">
    <location>
        <begin position="33"/>
        <end position="52"/>
    </location>
</feature>
<proteinExistence type="predicted"/>
<evidence type="ECO:0000256" key="2">
    <source>
        <dbReference type="PROSITE-ProRule" id="PRU00335"/>
    </source>
</evidence>
<keyword evidence="1 2" id="KW-0238">DNA-binding</keyword>
<dbReference type="PANTHER" id="PTHR43479">
    <property type="entry name" value="ACREF/ENVCD OPERON REPRESSOR-RELATED"/>
    <property type="match status" value="1"/>
</dbReference>
<comment type="caution">
    <text evidence="4">The sequence shown here is derived from an EMBL/GenBank/DDBJ whole genome shotgun (WGS) entry which is preliminary data.</text>
</comment>
<dbReference type="RefSeq" id="WP_150087671.1">
    <property type="nucleotide sequence ID" value="NZ_VWSF01000004.1"/>
</dbReference>
<dbReference type="Proteomes" id="UP000323426">
    <property type="component" value="Unassembled WGS sequence"/>
</dbReference>
<evidence type="ECO:0000256" key="1">
    <source>
        <dbReference type="ARBA" id="ARBA00023125"/>
    </source>
</evidence>
<dbReference type="PROSITE" id="PS50977">
    <property type="entry name" value="HTH_TETR_2"/>
    <property type="match status" value="1"/>
</dbReference>
<reference evidence="4 5" key="1">
    <citation type="submission" date="2019-09" db="EMBL/GenBank/DDBJ databases">
        <title>Genome sequence and assembly of Adhaeribacter sp.</title>
        <authorList>
            <person name="Chhetri G."/>
        </authorList>
    </citation>
    <scope>NUCLEOTIDE SEQUENCE [LARGE SCALE GENOMIC DNA]</scope>
    <source>
        <strain evidence="4 5">DK36</strain>
    </source>
</reference>
<gene>
    <name evidence="4" type="ORF">F0145_07330</name>
</gene>
<dbReference type="SUPFAM" id="SSF46689">
    <property type="entry name" value="Homeodomain-like"/>
    <property type="match status" value="1"/>
</dbReference>
<protein>
    <submittedName>
        <fullName evidence="4">TetR/AcrR family transcriptional regulator</fullName>
    </submittedName>
</protein>
<evidence type="ECO:0000259" key="3">
    <source>
        <dbReference type="PROSITE" id="PS50977"/>
    </source>
</evidence>
<dbReference type="InterPro" id="IPR050624">
    <property type="entry name" value="HTH-type_Tx_Regulator"/>
</dbReference>
<dbReference type="EMBL" id="VWSF01000004">
    <property type="protein sequence ID" value="KAA5547753.1"/>
    <property type="molecule type" value="Genomic_DNA"/>
</dbReference>
<dbReference type="InterPro" id="IPR001647">
    <property type="entry name" value="HTH_TetR"/>
</dbReference>
<dbReference type="PRINTS" id="PR00455">
    <property type="entry name" value="HTHTETR"/>
</dbReference>
<feature type="domain" description="HTH tetR-type" evidence="3">
    <location>
        <begin position="10"/>
        <end position="70"/>
    </location>
</feature>
<organism evidence="4 5">
    <name type="scientific">Adhaeribacter rhizoryzae</name>
    <dbReference type="NCBI Taxonomy" id="2607907"/>
    <lineage>
        <taxon>Bacteria</taxon>
        <taxon>Pseudomonadati</taxon>
        <taxon>Bacteroidota</taxon>
        <taxon>Cytophagia</taxon>
        <taxon>Cytophagales</taxon>
        <taxon>Hymenobacteraceae</taxon>
        <taxon>Adhaeribacter</taxon>
    </lineage>
</organism>
<dbReference type="Gene3D" id="1.10.357.10">
    <property type="entry name" value="Tetracycline Repressor, domain 2"/>
    <property type="match status" value="1"/>
</dbReference>
<evidence type="ECO:0000313" key="4">
    <source>
        <dbReference type="EMBL" id="KAA5547753.1"/>
    </source>
</evidence>
<dbReference type="AlphaFoldDB" id="A0A5M6DJX3"/>
<dbReference type="Pfam" id="PF00440">
    <property type="entry name" value="TetR_N"/>
    <property type="match status" value="1"/>
</dbReference>
<name>A0A5M6DJX3_9BACT</name>
<dbReference type="PANTHER" id="PTHR43479:SF11">
    <property type="entry name" value="ACREF_ENVCD OPERON REPRESSOR-RELATED"/>
    <property type="match status" value="1"/>
</dbReference>
<accession>A0A5M6DJX3</accession>
<dbReference type="InterPro" id="IPR009057">
    <property type="entry name" value="Homeodomain-like_sf"/>
</dbReference>
<sequence length="194" mass="22636">MKTAFDIKREKSKQQIQEAALILFAEHGFEKTSIRMIAQKANISLGLLYNYYAGKDELLKEIFRLGRQDIHATLAPDNDKNPQNDIENHIRLTFKTLKQNRPYWKLVHSIRMQSPVMQKLETEIKAENELIQRKIEENLFNAGIPFPGLEAKLLFATIDGIVNHYLLYDNYPVDDIANLLILKYREQAQKHRSV</sequence>
<keyword evidence="5" id="KW-1185">Reference proteome</keyword>
<dbReference type="GO" id="GO:0003677">
    <property type="term" value="F:DNA binding"/>
    <property type="evidence" value="ECO:0007669"/>
    <property type="project" value="UniProtKB-UniRule"/>
</dbReference>